<gene>
    <name evidence="1" type="ORF">SAMN00790413_00612</name>
</gene>
<sequence>MSLYPPPGLRVVRPTLALHGATDDLLAQLLPVVRDGVVGPPSHPFGGPMSLYEDNPWRERKWLQAIWPGCGNVRPDSRRLCLVVLLAGQAAGVQDPIGVDFDTCKTGSSFSWLAPGLRQWGLGRETRAAALHLALQGLGAQEAASEAFFDNGTSNRVFEVMGYRPNGTAWATQRGEPALLNRWRLERDAGEAGRRNDIGLIGVEECKPVLYIAGVSLPPFKAW</sequence>
<dbReference type="GO" id="GO:0016740">
    <property type="term" value="F:transferase activity"/>
    <property type="evidence" value="ECO:0007669"/>
    <property type="project" value="UniProtKB-KW"/>
</dbReference>
<dbReference type="Gene3D" id="3.40.630.30">
    <property type="match status" value="1"/>
</dbReference>
<proteinExistence type="predicted"/>
<protein>
    <submittedName>
        <fullName evidence="1">Protein N-acetyltransferase, RimJ/RimL family</fullName>
    </submittedName>
</protein>
<dbReference type="RefSeq" id="WP_084048248.1">
    <property type="nucleotide sequence ID" value="NZ_FWWU01000009.1"/>
</dbReference>
<dbReference type="AlphaFoldDB" id="A0A1W1V951"/>
<dbReference type="OrthoDB" id="3466127at2"/>
<reference evidence="1 2" key="1">
    <citation type="submission" date="2017-04" db="EMBL/GenBank/DDBJ databases">
        <authorList>
            <person name="Afonso C.L."/>
            <person name="Miller P.J."/>
            <person name="Scott M.A."/>
            <person name="Spackman E."/>
            <person name="Goraichik I."/>
            <person name="Dimitrov K.M."/>
            <person name="Suarez D.L."/>
            <person name="Swayne D.E."/>
        </authorList>
    </citation>
    <scope>NUCLEOTIDE SEQUENCE [LARGE SCALE GENOMIC DNA]</scope>
    <source>
        <strain evidence="1 2">KR-140</strain>
    </source>
</reference>
<keyword evidence="1" id="KW-0808">Transferase</keyword>
<organism evidence="1 2">
    <name type="scientific">Deinococcus hopiensis KR-140</name>
    <dbReference type="NCBI Taxonomy" id="695939"/>
    <lineage>
        <taxon>Bacteria</taxon>
        <taxon>Thermotogati</taxon>
        <taxon>Deinococcota</taxon>
        <taxon>Deinococci</taxon>
        <taxon>Deinococcales</taxon>
        <taxon>Deinococcaceae</taxon>
        <taxon>Deinococcus</taxon>
    </lineage>
</organism>
<dbReference type="InterPro" id="IPR016181">
    <property type="entry name" value="Acyl_CoA_acyltransferase"/>
</dbReference>
<dbReference type="STRING" id="695939.SAMN00790413_00612"/>
<keyword evidence="2" id="KW-1185">Reference proteome</keyword>
<name>A0A1W1V951_9DEIO</name>
<accession>A0A1W1V951</accession>
<dbReference type="SUPFAM" id="SSF55729">
    <property type="entry name" value="Acyl-CoA N-acyltransferases (Nat)"/>
    <property type="match status" value="1"/>
</dbReference>
<evidence type="ECO:0000313" key="2">
    <source>
        <dbReference type="Proteomes" id="UP000192582"/>
    </source>
</evidence>
<dbReference type="Proteomes" id="UP000192582">
    <property type="component" value="Unassembled WGS sequence"/>
</dbReference>
<evidence type="ECO:0000313" key="1">
    <source>
        <dbReference type="EMBL" id="SMB89987.1"/>
    </source>
</evidence>
<dbReference type="EMBL" id="FWWU01000009">
    <property type="protein sequence ID" value="SMB89987.1"/>
    <property type="molecule type" value="Genomic_DNA"/>
</dbReference>